<dbReference type="Proteomes" id="UP000320055">
    <property type="component" value="Unassembled WGS sequence"/>
</dbReference>
<feature type="domain" description="Putative restriction endonuclease" evidence="1">
    <location>
        <begin position="12"/>
        <end position="180"/>
    </location>
</feature>
<dbReference type="Pfam" id="PF05685">
    <property type="entry name" value="Uma2"/>
    <property type="match status" value="1"/>
</dbReference>
<dbReference type="OrthoDB" id="422510at2"/>
<evidence type="ECO:0000313" key="2">
    <source>
        <dbReference type="EMBL" id="VEP15309.1"/>
    </source>
</evidence>
<dbReference type="InterPro" id="IPR011335">
    <property type="entry name" value="Restrct_endonuc-II-like"/>
</dbReference>
<reference evidence="2 3" key="1">
    <citation type="submission" date="2019-01" db="EMBL/GenBank/DDBJ databases">
        <authorList>
            <person name="Brito A."/>
        </authorList>
    </citation>
    <scope>NUCLEOTIDE SEQUENCE [LARGE SCALE GENOMIC DNA]</scope>
    <source>
        <strain evidence="2">1</strain>
    </source>
</reference>
<proteinExistence type="predicted"/>
<evidence type="ECO:0000259" key="1">
    <source>
        <dbReference type="Pfam" id="PF05685"/>
    </source>
</evidence>
<dbReference type="Gene3D" id="3.90.1570.10">
    <property type="entry name" value="tt1808, chain A"/>
    <property type="match status" value="1"/>
</dbReference>
<dbReference type="CDD" id="cd06260">
    <property type="entry name" value="DUF820-like"/>
    <property type="match status" value="1"/>
</dbReference>
<accession>A0A563VV44</accession>
<dbReference type="EMBL" id="CAACVJ010000251">
    <property type="protein sequence ID" value="VEP15309.1"/>
    <property type="molecule type" value="Genomic_DNA"/>
</dbReference>
<dbReference type="InterPro" id="IPR012296">
    <property type="entry name" value="Nuclease_put_TT1808"/>
</dbReference>
<evidence type="ECO:0000313" key="3">
    <source>
        <dbReference type="Proteomes" id="UP000320055"/>
    </source>
</evidence>
<dbReference type="PANTHER" id="PTHR36558">
    <property type="entry name" value="GLR1098 PROTEIN"/>
    <property type="match status" value="1"/>
</dbReference>
<protein>
    <recommendedName>
        <fullName evidence="1">Putative restriction endonuclease domain-containing protein</fullName>
    </recommendedName>
</protein>
<name>A0A563VV44_9CYAN</name>
<sequence>MQLKTPPHYYTPEEYLALEEQAEYKSEYHNGEIIPMTGGTTNHNEISGNLYSNLKFALKKKSYKVYIADVRLWISHHNVYTYPNVMVIKNEPIYTDKSKTTVTNPILITEVLSKSTQNYDQGDKFTYYRSLTTLEEYILISQNSFHVMQSSKTEESKWLLSEYKTENAIIKLSFLALEIEVAELYNGVNFSASE</sequence>
<dbReference type="InterPro" id="IPR008538">
    <property type="entry name" value="Uma2"/>
</dbReference>
<dbReference type="RefSeq" id="WP_144874063.1">
    <property type="nucleotide sequence ID" value="NZ_LR214061.1"/>
</dbReference>
<organism evidence="2 3">
    <name type="scientific">Hyella patelloides LEGE 07179</name>
    <dbReference type="NCBI Taxonomy" id="945734"/>
    <lineage>
        <taxon>Bacteria</taxon>
        <taxon>Bacillati</taxon>
        <taxon>Cyanobacteriota</taxon>
        <taxon>Cyanophyceae</taxon>
        <taxon>Pleurocapsales</taxon>
        <taxon>Hyellaceae</taxon>
        <taxon>Hyella</taxon>
    </lineage>
</organism>
<dbReference type="AlphaFoldDB" id="A0A563VV44"/>
<dbReference type="PANTHER" id="PTHR36558:SF1">
    <property type="entry name" value="RESTRICTION ENDONUCLEASE DOMAIN-CONTAINING PROTEIN-RELATED"/>
    <property type="match status" value="1"/>
</dbReference>
<gene>
    <name evidence="2" type="ORF">H1P_3240011</name>
</gene>
<keyword evidence="3" id="KW-1185">Reference proteome</keyword>
<dbReference type="SUPFAM" id="SSF52980">
    <property type="entry name" value="Restriction endonuclease-like"/>
    <property type="match status" value="1"/>
</dbReference>